<dbReference type="PANTHER" id="PTHR24205">
    <property type="entry name" value="FOUR AND A HALF LIM DOMAINS PROTEIN"/>
    <property type="match status" value="1"/>
</dbReference>
<dbReference type="InterPro" id="IPR001781">
    <property type="entry name" value="Znf_LIM"/>
</dbReference>
<comment type="caution">
    <text evidence="8">The sequence shown here is derived from an EMBL/GenBank/DDBJ whole genome shotgun (WGS) entry which is preliminary data.</text>
</comment>
<keyword evidence="3 5" id="KW-0862">Zinc</keyword>
<organism evidence="8 9">
    <name type="scientific">Mycena belliarum</name>
    <dbReference type="NCBI Taxonomy" id="1033014"/>
    <lineage>
        <taxon>Eukaryota</taxon>
        <taxon>Fungi</taxon>
        <taxon>Dikarya</taxon>
        <taxon>Basidiomycota</taxon>
        <taxon>Agaricomycotina</taxon>
        <taxon>Agaricomycetes</taxon>
        <taxon>Agaricomycetidae</taxon>
        <taxon>Agaricales</taxon>
        <taxon>Marasmiineae</taxon>
        <taxon>Mycenaceae</taxon>
        <taxon>Mycena</taxon>
    </lineage>
</organism>
<evidence type="ECO:0000259" key="7">
    <source>
        <dbReference type="PROSITE" id="PS50023"/>
    </source>
</evidence>
<evidence type="ECO:0000256" key="2">
    <source>
        <dbReference type="ARBA" id="ARBA00022737"/>
    </source>
</evidence>
<dbReference type="GO" id="GO:0005634">
    <property type="term" value="C:nucleus"/>
    <property type="evidence" value="ECO:0007669"/>
    <property type="project" value="TreeGrafter"/>
</dbReference>
<dbReference type="SUPFAM" id="SSF57716">
    <property type="entry name" value="Glucocorticoid receptor-like (DNA-binding domain)"/>
    <property type="match status" value="2"/>
</dbReference>
<evidence type="ECO:0000313" key="8">
    <source>
        <dbReference type="EMBL" id="KAJ7097798.1"/>
    </source>
</evidence>
<feature type="domain" description="LIM zinc-binding" evidence="7">
    <location>
        <begin position="118"/>
        <end position="181"/>
    </location>
</feature>
<evidence type="ECO:0000256" key="5">
    <source>
        <dbReference type="PROSITE-ProRule" id="PRU00125"/>
    </source>
</evidence>
<evidence type="ECO:0000256" key="6">
    <source>
        <dbReference type="SAM" id="MobiDB-lite"/>
    </source>
</evidence>
<proteinExistence type="predicted"/>
<dbReference type="AlphaFoldDB" id="A0AAD6XWE6"/>
<name>A0AAD6XWE6_9AGAR</name>
<evidence type="ECO:0000256" key="3">
    <source>
        <dbReference type="ARBA" id="ARBA00022833"/>
    </source>
</evidence>
<dbReference type="PROSITE" id="PS00478">
    <property type="entry name" value="LIM_DOMAIN_1"/>
    <property type="match status" value="1"/>
</dbReference>
<feature type="region of interest" description="Disordered" evidence="6">
    <location>
        <begin position="1"/>
        <end position="79"/>
    </location>
</feature>
<keyword evidence="9" id="KW-1185">Reference proteome</keyword>
<reference evidence="8" key="1">
    <citation type="submission" date="2023-03" db="EMBL/GenBank/DDBJ databases">
        <title>Massive genome expansion in bonnet fungi (Mycena s.s.) driven by repeated elements and novel gene families across ecological guilds.</title>
        <authorList>
            <consortium name="Lawrence Berkeley National Laboratory"/>
            <person name="Harder C.B."/>
            <person name="Miyauchi S."/>
            <person name="Viragh M."/>
            <person name="Kuo A."/>
            <person name="Thoen E."/>
            <person name="Andreopoulos B."/>
            <person name="Lu D."/>
            <person name="Skrede I."/>
            <person name="Drula E."/>
            <person name="Henrissat B."/>
            <person name="Morin E."/>
            <person name="Kohler A."/>
            <person name="Barry K."/>
            <person name="LaButti K."/>
            <person name="Morin E."/>
            <person name="Salamov A."/>
            <person name="Lipzen A."/>
            <person name="Mereny Z."/>
            <person name="Hegedus B."/>
            <person name="Baldrian P."/>
            <person name="Stursova M."/>
            <person name="Weitz H."/>
            <person name="Taylor A."/>
            <person name="Grigoriev I.V."/>
            <person name="Nagy L.G."/>
            <person name="Martin F."/>
            <person name="Kauserud H."/>
        </authorList>
    </citation>
    <scope>NUCLEOTIDE SEQUENCE</scope>
    <source>
        <strain evidence="8">CBHHK173m</strain>
    </source>
</reference>
<evidence type="ECO:0000256" key="1">
    <source>
        <dbReference type="ARBA" id="ARBA00022723"/>
    </source>
</evidence>
<dbReference type="PROSITE" id="PS50023">
    <property type="entry name" value="LIM_DOMAIN_2"/>
    <property type="match status" value="1"/>
</dbReference>
<feature type="compositionally biased region" description="Basic and acidic residues" evidence="6">
    <location>
        <begin position="1"/>
        <end position="35"/>
    </location>
</feature>
<dbReference type="Gene3D" id="2.10.110.10">
    <property type="entry name" value="Cysteine Rich Protein"/>
    <property type="match status" value="2"/>
</dbReference>
<protein>
    <recommendedName>
        <fullName evidence="7">LIM zinc-binding domain-containing protein</fullName>
    </recommendedName>
</protein>
<dbReference type="GO" id="GO:0046872">
    <property type="term" value="F:metal ion binding"/>
    <property type="evidence" value="ECO:0007669"/>
    <property type="project" value="UniProtKB-KW"/>
</dbReference>
<evidence type="ECO:0000256" key="4">
    <source>
        <dbReference type="ARBA" id="ARBA00023038"/>
    </source>
</evidence>
<sequence length="278" mass="31467">MERPAYSKSKSSEKERAFSPARKQDLTLDLGDTRAARSGRSGRPHSPEVRTAKPPPRSRGASPTRDRSTARDESKRERAPRKPKICLRCETKIDDGKWVQVDGGGVLCEKCWKNMYLPKCRRCNLPIEKQAVSSSDGQLKGKYHRECFNCHKCHKPFPDKTFYVLGGKPLCAYHYHEANDSLCAAARCGQPIEGPCAVSHAGDRYHPEHMLCEFPGYGGCKEKLEEYWEIDGRMLCERHSRASRLADDDDSGSYDDRARSTRAMKRVTRFIDLTGGRP</sequence>
<dbReference type="SMART" id="SM00132">
    <property type="entry name" value="LIM"/>
    <property type="match status" value="2"/>
</dbReference>
<dbReference type="Pfam" id="PF00412">
    <property type="entry name" value="LIM"/>
    <property type="match status" value="2"/>
</dbReference>
<keyword evidence="4 5" id="KW-0440">LIM domain</keyword>
<dbReference type="GO" id="GO:0003712">
    <property type="term" value="F:transcription coregulator activity"/>
    <property type="evidence" value="ECO:0007669"/>
    <property type="project" value="TreeGrafter"/>
</dbReference>
<keyword evidence="1 5" id="KW-0479">Metal-binding</keyword>
<dbReference type="EMBL" id="JARJCN010000009">
    <property type="protein sequence ID" value="KAJ7097798.1"/>
    <property type="molecule type" value="Genomic_DNA"/>
</dbReference>
<evidence type="ECO:0000313" key="9">
    <source>
        <dbReference type="Proteomes" id="UP001222325"/>
    </source>
</evidence>
<feature type="compositionally biased region" description="Basic and acidic residues" evidence="6">
    <location>
        <begin position="64"/>
        <end position="77"/>
    </location>
</feature>
<dbReference type="Proteomes" id="UP001222325">
    <property type="component" value="Unassembled WGS sequence"/>
</dbReference>
<dbReference type="PANTHER" id="PTHR24205:SF16">
    <property type="entry name" value="GH01042P-RELATED"/>
    <property type="match status" value="1"/>
</dbReference>
<gene>
    <name evidence="8" type="ORF">B0H15DRAFT_773282</name>
</gene>
<accession>A0AAD6XWE6</accession>
<keyword evidence="2" id="KW-0677">Repeat</keyword>
<dbReference type="GO" id="GO:0030695">
    <property type="term" value="F:GTPase regulator activity"/>
    <property type="evidence" value="ECO:0007669"/>
    <property type="project" value="UniProtKB-ARBA"/>
</dbReference>